<organism evidence="4 5">
    <name type="scientific">Pinctada imbricata</name>
    <name type="common">Atlantic pearl-oyster</name>
    <name type="synonym">Pinctada martensii</name>
    <dbReference type="NCBI Taxonomy" id="66713"/>
    <lineage>
        <taxon>Eukaryota</taxon>
        <taxon>Metazoa</taxon>
        <taxon>Spiralia</taxon>
        <taxon>Lophotrochozoa</taxon>
        <taxon>Mollusca</taxon>
        <taxon>Bivalvia</taxon>
        <taxon>Autobranchia</taxon>
        <taxon>Pteriomorphia</taxon>
        <taxon>Pterioida</taxon>
        <taxon>Pterioidea</taxon>
        <taxon>Pteriidae</taxon>
        <taxon>Pinctada</taxon>
    </lineage>
</organism>
<evidence type="ECO:0000256" key="2">
    <source>
        <dbReference type="SAM" id="MobiDB-lite"/>
    </source>
</evidence>
<dbReference type="GO" id="GO:0003677">
    <property type="term" value="F:DNA binding"/>
    <property type="evidence" value="ECO:0007669"/>
    <property type="project" value="InterPro"/>
</dbReference>
<feature type="compositionally biased region" description="Polar residues" evidence="2">
    <location>
        <begin position="254"/>
        <end position="273"/>
    </location>
</feature>
<protein>
    <recommendedName>
        <fullName evidence="3">Tyr recombinase domain-containing protein</fullName>
    </recommendedName>
</protein>
<dbReference type="InterPro" id="IPR013762">
    <property type="entry name" value="Integrase-like_cat_sf"/>
</dbReference>
<proteinExistence type="predicted"/>
<feature type="region of interest" description="Disordered" evidence="2">
    <location>
        <begin position="245"/>
        <end position="273"/>
    </location>
</feature>
<dbReference type="GO" id="GO:0006310">
    <property type="term" value="P:DNA recombination"/>
    <property type="evidence" value="ECO:0007669"/>
    <property type="project" value="UniProtKB-KW"/>
</dbReference>
<name>A0AA88YBS8_PINIB</name>
<feature type="domain" description="Tyr recombinase" evidence="3">
    <location>
        <begin position="144"/>
        <end position="222"/>
    </location>
</feature>
<dbReference type="Gene3D" id="1.10.443.10">
    <property type="entry name" value="Intergrase catalytic core"/>
    <property type="match status" value="1"/>
</dbReference>
<sequence length="323" mass="36004">MLKDRMKTGASRPVSHKSIISDDDLHLINGYFQNAADAPIILRQYIWYAISIHFVTRGMEMHHQLRTDSFSFQKDGDHEYVTLHHEIQQKNYQGGANAAESPSDKRMYASTSGSLCPVTMLKLFLQKTPPDAEHLFNQFRRQAQEDPQGHSIWFSSKPLSKRSFGEFLPDICKAAGTSKRYTSHSLRATAIQCLNDAGMEARHIMYMSGHRNESSIRSYNRNVSSGQKRALSSTLSTLTSATETMQDLPDLRPSGTTNNSMAIVSRPQNSTASLDRIEVNETNSAPSVSTMASIVSNTMNVSSGFPSYFSNSTFSGCTFNFSK</sequence>
<gene>
    <name evidence="4" type="ORF">FSP39_010963</name>
</gene>
<dbReference type="Pfam" id="PF00589">
    <property type="entry name" value="Phage_integrase"/>
    <property type="match status" value="1"/>
</dbReference>
<evidence type="ECO:0000259" key="3">
    <source>
        <dbReference type="Pfam" id="PF00589"/>
    </source>
</evidence>
<evidence type="ECO:0000313" key="4">
    <source>
        <dbReference type="EMBL" id="KAK3102382.1"/>
    </source>
</evidence>
<keyword evidence="5" id="KW-1185">Reference proteome</keyword>
<keyword evidence="1" id="KW-0233">DNA recombination</keyword>
<dbReference type="AlphaFoldDB" id="A0AA88YBS8"/>
<accession>A0AA88YBS8</accession>
<dbReference type="EMBL" id="VSWD01000005">
    <property type="protein sequence ID" value="KAK3102382.1"/>
    <property type="molecule type" value="Genomic_DNA"/>
</dbReference>
<dbReference type="SUPFAM" id="SSF56349">
    <property type="entry name" value="DNA breaking-rejoining enzymes"/>
    <property type="match status" value="1"/>
</dbReference>
<dbReference type="InterPro" id="IPR002104">
    <property type="entry name" value="Integrase_catalytic"/>
</dbReference>
<evidence type="ECO:0000256" key="1">
    <source>
        <dbReference type="ARBA" id="ARBA00023172"/>
    </source>
</evidence>
<dbReference type="InterPro" id="IPR011010">
    <property type="entry name" value="DNA_brk_join_enz"/>
</dbReference>
<dbReference type="GO" id="GO:0015074">
    <property type="term" value="P:DNA integration"/>
    <property type="evidence" value="ECO:0007669"/>
    <property type="project" value="InterPro"/>
</dbReference>
<dbReference type="PANTHER" id="PTHR21446">
    <property type="entry name" value="DUF3504 DOMAIN-CONTAINING PROTEIN"/>
    <property type="match status" value="1"/>
</dbReference>
<comment type="caution">
    <text evidence="4">The sequence shown here is derived from an EMBL/GenBank/DDBJ whole genome shotgun (WGS) entry which is preliminary data.</text>
</comment>
<dbReference type="InterPro" id="IPR052787">
    <property type="entry name" value="MAVS"/>
</dbReference>
<evidence type="ECO:0000313" key="5">
    <source>
        <dbReference type="Proteomes" id="UP001186944"/>
    </source>
</evidence>
<dbReference type="PANTHER" id="PTHR21446:SF12">
    <property type="entry name" value="POTASSIUM CHANNEL TETRAMERIZATION DOMAIN CONTAINING 1"/>
    <property type="match status" value="1"/>
</dbReference>
<dbReference type="Proteomes" id="UP001186944">
    <property type="component" value="Unassembled WGS sequence"/>
</dbReference>
<reference evidence="4" key="1">
    <citation type="submission" date="2019-08" db="EMBL/GenBank/DDBJ databases">
        <title>The improved chromosome-level genome for the pearl oyster Pinctada fucata martensii using PacBio sequencing and Hi-C.</title>
        <authorList>
            <person name="Zheng Z."/>
        </authorList>
    </citation>
    <scope>NUCLEOTIDE SEQUENCE</scope>
    <source>
        <strain evidence="4">ZZ-2019</strain>
        <tissue evidence="4">Adductor muscle</tissue>
    </source>
</reference>